<feature type="compositionally biased region" description="Low complexity" evidence="7">
    <location>
        <begin position="547"/>
        <end position="557"/>
    </location>
</feature>
<feature type="transmembrane region" description="Helical" evidence="8">
    <location>
        <begin position="223"/>
        <end position="245"/>
    </location>
</feature>
<comment type="caution">
    <text evidence="9">The sequence shown here is derived from an EMBL/GenBank/DDBJ whole genome shotgun (WGS) entry which is preliminary data.</text>
</comment>
<accession>A0AAN7TS67</accession>
<evidence type="ECO:0000256" key="6">
    <source>
        <dbReference type="RuleBase" id="RU003755"/>
    </source>
</evidence>
<reference evidence="9 10" key="1">
    <citation type="submission" date="2023-11" db="EMBL/GenBank/DDBJ databases">
        <title>Dfirmibasis_genome.</title>
        <authorList>
            <person name="Edelbroek B."/>
            <person name="Kjellin J."/>
            <person name="Jerlstrom-Hultqvist J."/>
            <person name="Soderbom F."/>
        </authorList>
    </citation>
    <scope>NUCLEOTIDE SEQUENCE [LARGE SCALE GENOMIC DNA]</scope>
    <source>
        <strain evidence="9 10">TNS-C-14</strain>
    </source>
</reference>
<dbReference type="Proteomes" id="UP001344447">
    <property type="component" value="Unassembled WGS sequence"/>
</dbReference>
<comment type="subcellular location">
    <subcellularLocation>
        <location evidence="1 6">Membrane</location>
        <topology evidence="1 6">Multi-pass membrane protein</topology>
    </subcellularLocation>
</comment>
<feature type="transmembrane region" description="Helical" evidence="8">
    <location>
        <begin position="311"/>
        <end position="329"/>
    </location>
</feature>
<dbReference type="Pfam" id="PF00854">
    <property type="entry name" value="PTR2"/>
    <property type="match status" value="1"/>
</dbReference>
<feature type="transmembrane region" description="Helical" evidence="8">
    <location>
        <begin position="489"/>
        <end position="510"/>
    </location>
</feature>
<dbReference type="GO" id="GO:0016020">
    <property type="term" value="C:membrane"/>
    <property type="evidence" value="ECO:0007669"/>
    <property type="project" value="UniProtKB-SubCell"/>
</dbReference>
<dbReference type="CDD" id="cd17347">
    <property type="entry name" value="MFS_SLC15A1_2_like"/>
    <property type="match status" value="1"/>
</dbReference>
<sequence length="576" mass="63922">MAIEEESSNSGISTSVDNLGSSIDGKGSFKGGKQGELEGDNEVFVYGGDEKHFPPSIKYIMGNEICERYSYYALRGILTNYLISFMGYSEKNASSIGHGFNAGAYIFSLVGAYVADGILGKYKTILYFSILYCVGAAIFSITAIPGVTGDGPGDRSPWGLVVGLTCIAIGTGGIKPVVSSFCGDQFGPHQKRLLQNLFQVFYWCVNLGSFFSSILSPILRTNVGYWCAFVIPAGILIISIIIYLIGNKQYVKRKPQGSVLSTAFCIFGTGISESTKKLFRGSKYNDQYYSNSFLDRAKSKYSPRIVEQVKLVLRVLTVFTPLPFFWALYDQTGTRWTIQANSMDRKLGSWEIDSEIINCINPLLVMIFVPIFEYCLYRPLEKRKINFTLLRRMGTGMFLSVIAFYISAIIQVHIDNSPPESVHIALQIPQYVVLTAAEVLLSITGLEFAYANSPRSMKSLVMAGWLICVSIGNMFDAFVIELIELPEYILSLLFGSVMFVFIFIFIIIAYRFKEIDQSVLDELNGDTPTDNNDNGKELEVVTQKDLSSSSIPIVNSSKLGHSIDDDISQDDHEKTN</sequence>
<gene>
    <name evidence="9" type="ORF">RB653_010367</name>
</gene>
<dbReference type="InterPro" id="IPR036259">
    <property type="entry name" value="MFS_trans_sf"/>
</dbReference>
<evidence type="ECO:0000256" key="8">
    <source>
        <dbReference type="SAM" id="Phobius"/>
    </source>
</evidence>
<feature type="transmembrane region" description="Helical" evidence="8">
    <location>
        <begin position="199"/>
        <end position="217"/>
    </location>
</feature>
<dbReference type="AlphaFoldDB" id="A0AAN7TS67"/>
<dbReference type="SUPFAM" id="SSF103473">
    <property type="entry name" value="MFS general substrate transporter"/>
    <property type="match status" value="1"/>
</dbReference>
<keyword evidence="4 8" id="KW-1133">Transmembrane helix</keyword>
<dbReference type="InterPro" id="IPR000109">
    <property type="entry name" value="POT_fam"/>
</dbReference>
<feature type="transmembrane region" description="Helical" evidence="8">
    <location>
        <begin position="69"/>
        <end position="88"/>
    </location>
</feature>
<evidence type="ECO:0000256" key="7">
    <source>
        <dbReference type="SAM" id="MobiDB-lite"/>
    </source>
</evidence>
<dbReference type="EMBL" id="JAVFKY010000006">
    <property type="protein sequence ID" value="KAK5575111.1"/>
    <property type="molecule type" value="Genomic_DNA"/>
</dbReference>
<evidence type="ECO:0000313" key="10">
    <source>
        <dbReference type="Proteomes" id="UP001344447"/>
    </source>
</evidence>
<feature type="transmembrane region" description="Helical" evidence="8">
    <location>
        <begin position="355"/>
        <end position="377"/>
    </location>
</feature>
<evidence type="ECO:0000256" key="3">
    <source>
        <dbReference type="ARBA" id="ARBA00022692"/>
    </source>
</evidence>
<feature type="region of interest" description="Disordered" evidence="7">
    <location>
        <begin position="542"/>
        <end position="576"/>
    </location>
</feature>
<dbReference type="GO" id="GO:0022857">
    <property type="term" value="F:transmembrane transporter activity"/>
    <property type="evidence" value="ECO:0007669"/>
    <property type="project" value="InterPro"/>
</dbReference>
<feature type="transmembrane region" description="Helical" evidence="8">
    <location>
        <begin position="100"/>
        <end position="119"/>
    </location>
</feature>
<dbReference type="Gene3D" id="1.20.1250.20">
    <property type="entry name" value="MFS general substrate transporter like domains"/>
    <property type="match status" value="1"/>
</dbReference>
<evidence type="ECO:0000256" key="1">
    <source>
        <dbReference type="ARBA" id="ARBA00004141"/>
    </source>
</evidence>
<comment type="similarity">
    <text evidence="2 6">Belongs to the major facilitator superfamily. Proton-dependent oligopeptide transporter (POT/PTR) (TC 2.A.17) family.</text>
</comment>
<protein>
    <recommendedName>
        <fullName evidence="11">Peptide transporter</fullName>
    </recommendedName>
</protein>
<proteinExistence type="inferred from homology"/>
<feature type="transmembrane region" description="Helical" evidence="8">
    <location>
        <begin position="389"/>
        <end position="410"/>
    </location>
</feature>
<feature type="transmembrane region" description="Helical" evidence="8">
    <location>
        <begin position="462"/>
        <end position="483"/>
    </location>
</feature>
<evidence type="ECO:0008006" key="11">
    <source>
        <dbReference type="Google" id="ProtNLM"/>
    </source>
</evidence>
<feature type="transmembrane region" description="Helical" evidence="8">
    <location>
        <begin position="158"/>
        <end position="178"/>
    </location>
</feature>
<keyword evidence="5 8" id="KW-0472">Membrane</keyword>
<dbReference type="InterPro" id="IPR018456">
    <property type="entry name" value="PTR2_symporter_CS"/>
</dbReference>
<organism evidence="9 10">
    <name type="scientific">Dictyostelium firmibasis</name>
    <dbReference type="NCBI Taxonomy" id="79012"/>
    <lineage>
        <taxon>Eukaryota</taxon>
        <taxon>Amoebozoa</taxon>
        <taxon>Evosea</taxon>
        <taxon>Eumycetozoa</taxon>
        <taxon>Dictyostelia</taxon>
        <taxon>Dictyosteliales</taxon>
        <taxon>Dictyosteliaceae</taxon>
        <taxon>Dictyostelium</taxon>
    </lineage>
</organism>
<dbReference type="PANTHER" id="PTHR11654">
    <property type="entry name" value="OLIGOPEPTIDE TRANSPORTER-RELATED"/>
    <property type="match status" value="1"/>
</dbReference>
<feature type="compositionally biased region" description="Basic and acidic residues" evidence="7">
    <location>
        <begin position="561"/>
        <end position="576"/>
    </location>
</feature>
<dbReference type="PROSITE" id="PS01023">
    <property type="entry name" value="PTR2_2"/>
    <property type="match status" value="1"/>
</dbReference>
<keyword evidence="3 6" id="KW-0812">Transmembrane</keyword>
<evidence type="ECO:0000256" key="4">
    <source>
        <dbReference type="ARBA" id="ARBA00022989"/>
    </source>
</evidence>
<keyword evidence="10" id="KW-1185">Reference proteome</keyword>
<evidence type="ECO:0000313" key="9">
    <source>
        <dbReference type="EMBL" id="KAK5575111.1"/>
    </source>
</evidence>
<keyword evidence="6" id="KW-0813">Transport</keyword>
<feature type="transmembrane region" description="Helical" evidence="8">
    <location>
        <begin position="126"/>
        <end position="146"/>
    </location>
</feature>
<feature type="transmembrane region" description="Helical" evidence="8">
    <location>
        <begin position="430"/>
        <end position="450"/>
    </location>
</feature>
<evidence type="ECO:0000256" key="2">
    <source>
        <dbReference type="ARBA" id="ARBA00005982"/>
    </source>
</evidence>
<evidence type="ECO:0000256" key="5">
    <source>
        <dbReference type="ARBA" id="ARBA00023136"/>
    </source>
</evidence>
<dbReference type="GO" id="GO:0006857">
    <property type="term" value="P:oligopeptide transport"/>
    <property type="evidence" value="ECO:0007669"/>
    <property type="project" value="InterPro"/>
</dbReference>
<dbReference type="FunFam" id="1.20.1250.20:FF:000649">
    <property type="entry name" value="Predicted protein"/>
    <property type="match status" value="1"/>
</dbReference>
<dbReference type="PROSITE" id="PS01022">
    <property type="entry name" value="PTR2_1"/>
    <property type="match status" value="1"/>
</dbReference>
<name>A0AAN7TS67_9MYCE</name>